<feature type="domain" description="DUF218" evidence="2">
    <location>
        <begin position="143"/>
        <end position="262"/>
    </location>
</feature>
<dbReference type="RefSeq" id="WP_317712361.1">
    <property type="nucleotide sequence ID" value="NZ_JAWLUM010000001.1"/>
</dbReference>
<dbReference type="Pfam" id="PF02698">
    <property type="entry name" value="DUF218"/>
    <property type="match status" value="1"/>
</dbReference>
<feature type="chain" id="PRO_5045529295" evidence="1">
    <location>
        <begin position="24"/>
        <end position="293"/>
    </location>
</feature>
<evidence type="ECO:0000313" key="4">
    <source>
        <dbReference type="Proteomes" id="UP001185792"/>
    </source>
</evidence>
<reference evidence="3 4" key="1">
    <citation type="submission" date="2023-10" db="EMBL/GenBank/DDBJ databases">
        <title>Development of a sustainable strategy for remediation of hydrocarbon-contaminated territories based on the waste exchange concept.</title>
        <authorList>
            <person name="Krivoruchko A."/>
        </authorList>
    </citation>
    <scope>NUCLEOTIDE SEQUENCE [LARGE SCALE GENOMIC DNA]</scope>
    <source>
        <strain evidence="3 4">IEGM 1236</strain>
    </source>
</reference>
<protein>
    <submittedName>
        <fullName evidence="3">ElyC/SanA/YdcF family protein</fullName>
    </submittedName>
</protein>
<dbReference type="InterPro" id="IPR003848">
    <property type="entry name" value="DUF218"/>
</dbReference>
<name>A0ABU4EPD2_WILMA</name>
<dbReference type="EMBL" id="JAWLUM010000001">
    <property type="protein sequence ID" value="MDV7133104.1"/>
    <property type="molecule type" value="Genomic_DNA"/>
</dbReference>
<evidence type="ECO:0000259" key="2">
    <source>
        <dbReference type="Pfam" id="PF02698"/>
    </source>
</evidence>
<keyword evidence="1" id="KW-0732">Signal</keyword>
<feature type="signal peptide" evidence="1">
    <location>
        <begin position="1"/>
        <end position="23"/>
    </location>
</feature>
<proteinExistence type="predicted"/>
<sequence>MTRINRTFVVAAAAIGMSTGAVAMVPTVISPTIAVMPTASAGDVTGMYNAAQLGFRTGDIGTGLNALRRLLAANPRDADALALQALWSDYNADRATTQAAVNALRSVDPARAAVISRALTAVDTGVLVGPDPVPRLLSPSTGIVLIGVGPPSAGGFDGEMTARLVAAWLQAVAAPRSPIIVVGNKPGIREWLTAKAIASSMIHVEPRATTLVQSALLGAAKAAELRLRDVMLVTSPDQVRRAAVDFQVAGVKVARATTTITDLFAHVAVPAKVDQWDIYLDASRVLGLPDTRG</sequence>
<accession>A0ABU4EPD2</accession>
<dbReference type="Proteomes" id="UP001185792">
    <property type="component" value="Unassembled WGS sequence"/>
</dbReference>
<keyword evidence="4" id="KW-1185">Reference proteome</keyword>
<evidence type="ECO:0000313" key="3">
    <source>
        <dbReference type="EMBL" id="MDV7133104.1"/>
    </source>
</evidence>
<evidence type="ECO:0000256" key="1">
    <source>
        <dbReference type="SAM" id="SignalP"/>
    </source>
</evidence>
<organism evidence="3 4">
    <name type="scientific">Williamsia marianensis</name>
    <dbReference type="NCBI Taxonomy" id="85044"/>
    <lineage>
        <taxon>Bacteria</taxon>
        <taxon>Bacillati</taxon>
        <taxon>Actinomycetota</taxon>
        <taxon>Actinomycetes</taxon>
        <taxon>Mycobacteriales</taxon>
        <taxon>Nocardiaceae</taxon>
        <taxon>Williamsia</taxon>
    </lineage>
</organism>
<comment type="caution">
    <text evidence="3">The sequence shown here is derived from an EMBL/GenBank/DDBJ whole genome shotgun (WGS) entry which is preliminary data.</text>
</comment>
<gene>
    <name evidence="3" type="ORF">R4198_05295</name>
</gene>